<organism evidence="2 3">
    <name type="scientific">Natronosporangium hydrolyticum</name>
    <dbReference type="NCBI Taxonomy" id="2811111"/>
    <lineage>
        <taxon>Bacteria</taxon>
        <taxon>Bacillati</taxon>
        <taxon>Actinomycetota</taxon>
        <taxon>Actinomycetes</taxon>
        <taxon>Micromonosporales</taxon>
        <taxon>Micromonosporaceae</taxon>
        <taxon>Natronosporangium</taxon>
    </lineage>
</organism>
<accession>A0A895YE89</accession>
<name>A0A895YE89_9ACTN</name>
<dbReference type="SUPFAM" id="SSF158745">
    <property type="entry name" value="LanC-like"/>
    <property type="match status" value="1"/>
</dbReference>
<dbReference type="KEGG" id="nhy:JQS43_14325"/>
<evidence type="ECO:0000313" key="2">
    <source>
        <dbReference type="EMBL" id="QSB12856.1"/>
    </source>
</evidence>
<dbReference type="Pfam" id="PF05147">
    <property type="entry name" value="LANC_like"/>
    <property type="match status" value="1"/>
</dbReference>
<keyword evidence="1" id="KW-0862">Zinc</keyword>
<protein>
    <submittedName>
        <fullName evidence="2">Lanthionine synthetase C family protein</fullName>
    </submittedName>
</protein>
<reference evidence="2" key="1">
    <citation type="submission" date="2021-02" db="EMBL/GenBank/DDBJ databases">
        <title>Natrosporangium hydrolyticum gen. nov., sp. nov, a haloalkaliphilic actinobacterium from a soda solonchak soil.</title>
        <authorList>
            <person name="Sorokin D.Y."/>
            <person name="Khijniak T.V."/>
            <person name="Zakharycheva A.P."/>
            <person name="Boueva O.V."/>
            <person name="Ariskina E.V."/>
            <person name="Hahnke R.L."/>
            <person name="Bunk B."/>
            <person name="Sproer C."/>
            <person name="Schumann P."/>
            <person name="Evtushenko L.I."/>
            <person name="Kublanov I.V."/>
        </authorList>
    </citation>
    <scope>NUCLEOTIDE SEQUENCE</scope>
    <source>
        <strain evidence="2">DSM 106523</strain>
    </source>
</reference>
<feature type="binding site" evidence="1">
    <location>
        <position position="338"/>
    </location>
    <ligand>
        <name>Zn(2+)</name>
        <dbReference type="ChEBI" id="CHEBI:29105"/>
    </ligand>
</feature>
<dbReference type="PRINTS" id="PR01955">
    <property type="entry name" value="LANCFRANKIA"/>
</dbReference>
<feature type="binding site" evidence="1">
    <location>
        <position position="337"/>
    </location>
    <ligand>
        <name>Zn(2+)</name>
        <dbReference type="ChEBI" id="CHEBI:29105"/>
    </ligand>
</feature>
<keyword evidence="1" id="KW-0479">Metal-binding</keyword>
<dbReference type="InterPro" id="IPR007822">
    <property type="entry name" value="LANC-like"/>
</dbReference>
<dbReference type="RefSeq" id="WP_239674900.1">
    <property type="nucleotide sequence ID" value="NZ_CP070499.1"/>
</dbReference>
<keyword evidence="3" id="KW-1185">Reference proteome</keyword>
<evidence type="ECO:0000313" key="3">
    <source>
        <dbReference type="Proteomes" id="UP000662857"/>
    </source>
</evidence>
<dbReference type="GO" id="GO:0031179">
    <property type="term" value="P:peptide modification"/>
    <property type="evidence" value="ECO:0007669"/>
    <property type="project" value="InterPro"/>
</dbReference>
<evidence type="ECO:0000256" key="1">
    <source>
        <dbReference type="PIRSR" id="PIRSR607822-1"/>
    </source>
</evidence>
<proteinExistence type="predicted"/>
<gene>
    <name evidence="2" type="ORF">JQS43_14325</name>
</gene>
<dbReference type="GO" id="GO:0046872">
    <property type="term" value="F:metal ion binding"/>
    <property type="evidence" value="ECO:0007669"/>
    <property type="project" value="UniProtKB-KW"/>
</dbReference>
<dbReference type="Proteomes" id="UP000662857">
    <property type="component" value="Chromosome"/>
</dbReference>
<dbReference type="SMART" id="SM01260">
    <property type="entry name" value="LANC_like"/>
    <property type="match status" value="1"/>
</dbReference>
<dbReference type="EMBL" id="CP070499">
    <property type="protein sequence ID" value="QSB12856.1"/>
    <property type="molecule type" value="Genomic_DNA"/>
</dbReference>
<sequence length="414" mass="43586">MTPPNPAALAAAEQVADAFAQPRHVRYLTTSGRARPQSLAGGAVGIALLHLERLCSGHGDETTAHTWLSHAAAEPVSAGDNANLFHGAPALAFALHVAAALSGRYHRTLAALDDKTIAITRGRLAAARSRINRGDRLPMREFDLVHGLTGLGAYHLAQHPDHPVTREVLTYLVRITQPSATARKPGGDDLPAWWLASGLNGNPDPQAYPQGHGNLGVAHGISAVVALLSLAILRGLPVPGARQALADLCGWIDRWCQDSETAPWWPGFVTTSQVHGSQPPARPRPSWCYGIAGTARAQQLAGMAMADTTRQHLAEAAMLATLRDPHQLAQLPEIGLCHGKAGLLQAGWRMAADAEDPHLATTLGSLTDELITQLSGQVDDPDLMDGTTGAALALHTIGTGTGPSSGWDTFLLLT</sequence>
<feature type="binding site" evidence="1">
    <location>
        <position position="288"/>
    </location>
    <ligand>
        <name>Zn(2+)</name>
        <dbReference type="ChEBI" id="CHEBI:29105"/>
    </ligand>
</feature>
<dbReference type="InterPro" id="IPR033889">
    <property type="entry name" value="LanC"/>
</dbReference>
<dbReference type="Gene3D" id="1.50.10.20">
    <property type="match status" value="1"/>
</dbReference>
<dbReference type="CDD" id="cd04793">
    <property type="entry name" value="LanC"/>
    <property type="match status" value="1"/>
</dbReference>
<dbReference type="PRINTS" id="PR01950">
    <property type="entry name" value="LANCSUPER"/>
</dbReference>
<dbReference type="AlphaFoldDB" id="A0A895YE89"/>